<evidence type="ECO:0000313" key="1">
    <source>
        <dbReference type="EMBL" id="ROP21280.1"/>
    </source>
</evidence>
<gene>
    <name evidence="1" type="ORF">EDD30_7677</name>
</gene>
<protein>
    <submittedName>
        <fullName evidence="1">Uncharacterized protein</fullName>
    </submittedName>
</protein>
<evidence type="ECO:0000313" key="2">
    <source>
        <dbReference type="Proteomes" id="UP000271683"/>
    </source>
</evidence>
<dbReference type="AlphaFoldDB" id="A0A3N1FTM5"/>
<comment type="caution">
    <text evidence="1">The sequence shown here is derived from an EMBL/GenBank/DDBJ whole genome shotgun (WGS) entry which is preliminary data.</text>
</comment>
<dbReference type="RefSeq" id="WP_143162664.1">
    <property type="nucleotide sequence ID" value="NZ_RJKL01000002.1"/>
</dbReference>
<organism evidence="1 2">
    <name type="scientific">Couchioplanes caeruleus</name>
    <dbReference type="NCBI Taxonomy" id="56438"/>
    <lineage>
        <taxon>Bacteria</taxon>
        <taxon>Bacillati</taxon>
        <taxon>Actinomycetota</taxon>
        <taxon>Actinomycetes</taxon>
        <taxon>Micromonosporales</taxon>
        <taxon>Micromonosporaceae</taxon>
        <taxon>Couchioplanes</taxon>
    </lineage>
</organism>
<sequence length="258" mass="28202">MNTSPNPTGGTRRTASPPRVLLLLLVAISTALTAALVPSTPAVAAPSPQPGSLLRRPGVVPPHWRILPRPVVPPPARLDWFTAIAHPAASDPCPDPNAANRSLPALTDYRRDALSGGLRMESWIRVSRNVGKVSGEPTRIWSVAKPRGYHGSVVVVLHNKCGDVIGVTAPRRWGVDGKWVIGGTHDRRAYWEQDLGVEITSRATSMKIIHSRDSDSLVTTVLRYLKESCQIWDVTVTPLTGKPCPFRMPKIQIPWPKR</sequence>
<name>A0A3N1FTM5_9ACTN</name>
<proteinExistence type="predicted"/>
<accession>A0A3N1FTM5</accession>
<reference evidence="1 2" key="1">
    <citation type="submission" date="2018-11" db="EMBL/GenBank/DDBJ databases">
        <title>Sequencing the genomes of 1000 actinobacteria strains.</title>
        <authorList>
            <person name="Klenk H.-P."/>
        </authorList>
    </citation>
    <scope>NUCLEOTIDE SEQUENCE [LARGE SCALE GENOMIC DNA]</scope>
    <source>
        <strain evidence="1 2">DSM 43634</strain>
    </source>
</reference>
<dbReference type="EMBL" id="RJKL01000002">
    <property type="protein sequence ID" value="ROP21280.1"/>
    <property type="molecule type" value="Genomic_DNA"/>
</dbReference>
<dbReference type="Proteomes" id="UP000271683">
    <property type="component" value="Unassembled WGS sequence"/>
</dbReference>